<sequence>MYDYHDDLRTILDNIGTSKQELKQGKIILAASMRLLLQKDLDQPAKVHPSLQQLTTEDDQPKPSAEDIIRQGVLGKRDVAINSGISTAVKAQPSLLPSKMRMKVIERLEEIHWEASNLLHDGMISPSQRFLNRLVALEEQTDKYYRGLNAGQQSWAQPIEKRLQAQLKLFKQILMIQLAQRPLITQTVEKHYGVKRQLGLNLLKAGISEKTDVDSEFESLIDTVKQDQARLNPPVQKATQIEFERLVDQLTNMKQLAHENHTQYFDLMQGIHDVAAQQMMHSQDSEAVKAAWDKLADVAALNVATASTIENLLDHWPAPVATPKPSPTLSVDSPKVHSSAEPVYTVRRLRAGVNLIDQTGKVVAFVDEKTTRQRQMTAGDLVKAQVSNGNARIEQIVGHQDLDAHKPVIQTAPFMLVESPDRTGKLIICHDINLKPLVVDGKPMTWELDPELVRYFNLRKGSVVELAWYQDPKIVDRDYDGRLMIRWVYDTKTTPKVLPADNHATSNNKRIRERKNLADDPRLGLKTNLALDLQGQHVGIYVGNRQNKVIVEEIVRAYHGRPRVLDGFSKNSRKIKRQVKNLDMVILVLALASHEVSQPLVRVIKQEGIKFAVSTSLSKRQIAQALYRAEHGLPVFEPANQAVDYPTVLVGDAD</sequence>
<evidence type="ECO:0000313" key="2">
    <source>
        <dbReference type="EMBL" id="QDR73588.1"/>
    </source>
</evidence>
<dbReference type="InterPro" id="IPR016772">
    <property type="entry name" value="UCP020408"/>
</dbReference>
<reference evidence="2 3" key="1">
    <citation type="submission" date="2019-07" db="EMBL/GenBank/DDBJ databases">
        <title>Gastrointestinal microbiota of Peromyscus leucopus, the white-footed mouse.</title>
        <authorList>
            <person name="Milovic A."/>
            <person name="Bassam K."/>
            <person name="Barbour A.G."/>
        </authorList>
    </citation>
    <scope>NUCLEOTIDE SEQUENCE [LARGE SCALE GENOMIC DNA]</scope>
    <source>
        <strain evidence="2 3">LL7</strain>
        <plasmid evidence="2 3">unnamed</plasmid>
    </source>
</reference>
<geneLocation type="plasmid" evidence="2 3">
    <name>unnamed</name>
</geneLocation>
<name>A0A517D8A7_LIMRT</name>
<evidence type="ECO:0000313" key="3">
    <source>
        <dbReference type="Proteomes" id="UP000316394"/>
    </source>
</evidence>
<comment type="similarity">
    <text evidence="1">Belongs to the UPF0751 family.</text>
</comment>
<evidence type="ECO:0000256" key="1">
    <source>
        <dbReference type="ARBA" id="ARBA00007189"/>
    </source>
</evidence>
<dbReference type="RefSeq" id="WP_144227875.1">
    <property type="nucleotide sequence ID" value="NZ_CP041677.1"/>
</dbReference>
<dbReference type="Proteomes" id="UP000316394">
    <property type="component" value="Plasmid unnamed"/>
</dbReference>
<accession>A0A517D8A7</accession>
<dbReference type="EMBL" id="CP041677">
    <property type="protein sequence ID" value="QDR73588.1"/>
    <property type="molecule type" value="Genomic_DNA"/>
</dbReference>
<proteinExistence type="inferred from homology"/>
<keyword evidence="2" id="KW-0614">Plasmid</keyword>
<protein>
    <submittedName>
        <fullName evidence="2">DUF2325 domain-containing protein</fullName>
    </submittedName>
</protein>
<organism evidence="2 3">
    <name type="scientific">Limosilactobacillus reuteri</name>
    <name type="common">Lactobacillus reuteri</name>
    <dbReference type="NCBI Taxonomy" id="1598"/>
    <lineage>
        <taxon>Bacteria</taxon>
        <taxon>Bacillati</taxon>
        <taxon>Bacillota</taxon>
        <taxon>Bacilli</taxon>
        <taxon>Lactobacillales</taxon>
        <taxon>Lactobacillaceae</taxon>
        <taxon>Limosilactobacillus</taxon>
    </lineage>
</organism>
<dbReference type="AlphaFoldDB" id="A0A517D8A7"/>
<dbReference type="Pfam" id="PF10087">
    <property type="entry name" value="DUF2325"/>
    <property type="match status" value="1"/>
</dbReference>
<gene>
    <name evidence="2" type="ORF">FOD75_10855</name>
</gene>